<dbReference type="Pfam" id="PF04542">
    <property type="entry name" value="Sigma70_r2"/>
    <property type="match status" value="1"/>
</dbReference>
<dbReference type="SUPFAM" id="SSF88946">
    <property type="entry name" value="Sigma2 domain of RNA polymerase sigma factors"/>
    <property type="match status" value="1"/>
</dbReference>
<dbReference type="Gene3D" id="3.10.450.50">
    <property type="match status" value="1"/>
</dbReference>
<dbReference type="InterPro" id="IPR013325">
    <property type="entry name" value="RNA_pol_sigma_r2"/>
</dbReference>
<dbReference type="Gene3D" id="1.10.1740.10">
    <property type="match status" value="1"/>
</dbReference>
<comment type="similarity">
    <text evidence="1">Belongs to the sigma-70 factor family. ECF subfamily.</text>
</comment>
<proteinExistence type="inferred from homology"/>
<dbReference type="GO" id="GO:0003677">
    <property type="term" value="F:DNA binding"/>
    <property type="evidence" value="ECO:0007669"/>
    <property type="project" value="InterPro"/>
</dbReference>
<accession>A0A1C5GRC0</accession>
<dbReference type="InterPro" id="IPR013249">
    <property type="entry name" value="RNA_pol_sigma70_r4_t2"/>
</dbReference>
<dbReference type="Pfam" id="PF08281">
    <property type="entry name" value="Sigma70_r4_2"/>
    <property type="match status" value="1"/>
</dbReference>
<dbReference type="NCBIfam" id="NF007214">
    <property type="entry name" value="PRK09636.1"/>
    <property type="match status" value="1"/>
</dbReference>
<feature type="domain" description="RNA polymerase sigma-70 region 2" evidence="6">
    <location>
        <begin position="54"/>
        <end position="115"/>
    </location>
</feature>
<protein>
    <submittedName>
        <fullName evidence="8">RNA polymerase, sigma subunit, ECF family</fullName>
    </submittedName>
</protein>
<evidence type="ECO:0000259" key="6">
    <source>
        <dbReference type="Pfam" id="PF04542"/>
    </source>
</evidence>
<dbReference type="EMBL" id="LT607752">
    <property type="protein sequence ID" value="SCG36332.1"/>
    <property type="molecule type" value="Genomic_DNA"/>
</dbReference>
<dbReference type="InterPro" id="IPR014284">
    <property type="entry name" value="RNA_pol_sigma-70_dom"/>
</dbReference>
<evidence type="ECO:0000256" key="4">
    <source>
        <dbReference type="ARBA" id="ARBA00023082"/>
    </source>
</evidence>
<dbReference type="InterPro" id="IPR013324">
    <property type="entry name" value="RNA_pol_sigma_r3/r4-like"/>
</dbReference>
<dbReference type="InterPro" id="IPR052704">
    <property type="entry name" value="ECF_Sigma-70_Domain"/>
</dbReference>
<dbReference type="NCBIfam" id="TIGR02937">
    <property type="entry name" value="sigma70-ECF"/>
    <property type="match status" value="1"/>
</dbReference>
<keyword evidence="9" id="KW-1185">Reference proteome</keyword>
<dbReference type="GO" id="GO:0016987">
    <property type="term" value="F:sigma factor activity"/>
    <property type="evidence" value="ECO:0007669"/>
    <property type="project" value="UniProtKB-KW"/>
</dbReference>
<evidence type="ECO:0000256" key="2">
    <source>
        <dbReference type="ARBA" id="ARBA00011344"/>
    </source>
</evidence>
<evidence type="ECO:0000256" key="3">
    <source>
        <dbReference type="ARBA" id="ARBA00023015"/>
    </source>
</evidence>
<keyword evidence="3" id="KW-0805">Transcription regulation</keyword>
<gene>
    <name evidence="8" type="ORF">GA0070623_0190</name>
</gene>
<dbReference type="AlphaFoldDB" id="A0A1C5GRC0"/>
<dbReference type="SUPFAM" id="SSF54427">
    <property type="entry name" value="NTF2-like"/>
    <property type="match status" value="1"/>
</dbReference>
<evidence type="ECO:0000256" key="1">
    <source>
        <dbReference type="ARBA" id="ARBA00010641"/>
    </source>
</evidence>
<evidence type="ECO:0000313" key="8">
    <source>
        <dbReference type="EMBL" id="SCG36332.1"/>
    </source>
</evidence>
<dbReference type="InterPro" id="IPR036388">
    <property type="entry name" value="WH-like_DNA-bd_sf"/>
</dbReference>
<evidence type="ECO:0000313" key="9">
    <source>
        <dbReference type="Proteomes" id="UP000198226"/>
    </source>
</evidence>
<dbReference type="SUPFAM" id="SSF88659">
    <property type="entry name" value="Sigma3 and sigma4 domains of RNA polymerase sigma factors"/>
    <property type="match status" value="1"/>
</dbReference>
<evidence type="ECO:0000256" key="5">
    <source>
        <dbReference type="ARBA" id="ARBA00023163"/>
    </source>
</evidence>
<organism evidence="8 9">
    <name type="scientific">Micromonospora rifamycinica</name>
    <dbReference type="NCBI Taxonomy" id="291594"/>
    <lineage>
        <taxon>Bacteria</taxon>
        <taxon>Bacillati</taxon>
        <taxon>Actinomycetota</taxon>
        <taxon>Actinomycetes</taxon>
        <taxon>Micromonosporales</taxon>
        <taxon>Micromonosporaceae</taxon>
        <taxon>Micromonospora</taxon>
    </lineage>
</organism>
<dbReference type="PANTHER" id="PTHR30173:SF36">
    <property type="entry name" value="ECF RNA POLYMERASE SIGMA FACTOR SIGJ"/>
    <property type="match status" value="1"/>
</dbReference>
<name>A0A1C5GRC0_9ACTN</name>
<reference evidence="9" key="1">
    <citation type="submission" date="2016-06" db="EMBL/GenBank/DDBJ databases">
        <authorList>
            <person name="Varghese N."/>
            <person name="Submissions Spin"/>
        </authorList>
    </citation>
    <scope>NUCLEOTIDE SEQUENCE [LARGE SCALE GENOMIC DNA]</scope>
    <source>
        <strain evidence="9">DSM 44983</strain>
    </source>
</reference>
<keyword evidence="5" id="KW-0804">Transcription</keyword>
<feature type="domain" description="RNA polymerase sigma factor 70 region 4 type 2" evidence="7">
    <location>
        <begin position="149"/>
        <end position="200"/>
    </location>
</feature>
<comment type="subunit">
    <text evidence="2">Interacts transiently with the RNA polymerase catalytic core formed by RpoA, RpoB, RpoC and RpoZ (2 alpha, 1 beta, 1 beta' and 1 omega subunit) to form the RNA polymerase holoenzyme that can initiate transcription.</text>
</comment>
<dbReference type="InterPro" id="IPR032710">
    <property type="entry name" value="NTF2-like_dom_sf"/>
</dbReference>
<dbReference type="PANTHER" id="PTHR30173">
    <property type="entry name" value="SIGMA 19 FACTOR"/>
    <property type="match status" value="1"/>
</dbReference>
<dbReference type="Proteomes" id="UP000198226">
    <property type="component" value="Chromosome I"/>
</dbReference>
<evidence type="ECO:0000259" key="7">
    <source>
        <dbReference type="Pfam" id="PF08281"/>
    </source>
</evidence>
<sequence length="330" mass="35245">MARALTLRAAPASGEAGSARRTAYGGRVTAGHGTAAADDGPPAVTAADLAAFLDVRPRLFGLAYRMLGSVVEAEDVVQEAWLRWQGTDRSVVRNPAAFLTTTTTRLAVNAATSARATRETYVGPWLPEPVDTSADPTLGAERAAALDVAVLLLLERLAPAERAAYVLHEAFDYPYREIAELLGTSEPNARQLASRARRHLTVEGAAPAPPARRRQVAQAFLGAARDGDLATLERLLTADVVARADGGGRVHAARRDVCGVARVTNFLDNVRRKYWRGTTIELAEVNGGPGLLVATDRPVTLITLDTSVRGVERLLLVVNPDKLGRLPARR</sequence>
<keyword evidence="4" id="KW-0731">Sigma factor</keyword>
<dbReference type="Gene3D" id="1.10.10.10">
    <property type="entry name" value="Winged helix-like DNA-binding domain superfamily/Winged helix DNA-binding domain"/>
    <property type="match status" value="1"/>
</dbReference>
<dbReference type="InterPro" id="IPR007627">
    <property type="entry name" value="RNA_pol_sigma70_r2"/>
</dbReference>
<dbReference type="GO" id="GO:0006352">
    <property type="term" value="P:DNA-templated transcription initiation"/>
    <property type="evidence" value="ECO:0007669"/>
    <property type="project" value="InterPro"/>
</dbReference>